<proteinExistence type="inferred from homology"/>
<dbReference type="STRING" id="485917.Phep_4131"/>
<dbReference type="Gene3D" id="2.60.40.1120">
    <property type="entry name" value="Carboxypeptidase-like, regulatory domain"/>
    <property type="match status" value="1"/>
</dbReference>
<accession>C6XWN3</accession>
<evidence type="ECO:0000256" key="7">
    <source>
        <dbReference type="ARBA" id="ARBA00023237"/>
    </source>
</evidence>
<keyword evidence="3 8" id="KW-1134">Transmembrane beta strand</keyword>
<evidence type="ECO:0000256" key="3">
    <source>
        <dbReference type="ARBA" id="ARBA00022452"/>
    </source>
</evidence>
<dbReference type="RefSeq" id="WP_015809930.1">
    <property type="nucleotide sequence ID" value="NC_013061.1"/>
</dbReference>
<name>C6XWN3_PEDHD</name>
<organism evidence="13 14">
    <name type="scientific">Pedobacter heparinus (strain ATCC 13125 / DSM 2366 / CIP 104194 / JCM 7457 / NBRC 12017 / NCIMB 9290 / NRRL B-14731 / HIM 762-3)</name>
    <dbReference type="NCBI Taxonomy" id="485917"/>
    <lineage>
        <taxon>Bacteria</taxon>
        <taxon>Pseudomonadati</taxon>
        <taxon>Bacteroidota</taxon>
        <taxon>Sphingobacteriia</taxon>
        <taxon>Sphingobacteriales</taxon>
        <taxon>Sphingobacteriaceae</taxon>
        <taxon>Pedobacter</taxon>
    </lineage>
</organism>
<dbReference type="OrthoDB" id="9768177at2"/>
<evidence type="ECO:0000313" key="13">
    <source>
        <dbReference type="EMBL" id="ACU06322.1"/>
    </source>
</evidence>
<evidence type="ECO:0000256" key="9">
    <source>
        <dbReference type="RuleBase" id="RU003357"/>
    </source>
</evidence>
<evidence type="ECO:0000256" key="4">
    <source>
        <dbReference type="ARBA" id="ARBA00022692"/>
    </source>
</evidence>
<evidence type="ECO:0000256" key="10">
    <source>
        <dbReference type="SAM" id="SignalP"/>
    </source>
</evidence>
<dbReference type="eggNOG" id="COG4771">
    <property type="taxonomic scope" value="Bacteria"/>
</dbReference>
<dbReference type="PROSITE" id="PS52016">
    <property type="entry name" value="TONB_DEPENDENT_REC_3"/>
    <property type="match status" value="1"/>
</dbReference>
<dbReference type="InterPro" id="IPR023996">
    <property type="entry name" value="TonB-dep_OMP_SusC/RagA"/>
</dbReference>
<feature type="domain" description="TonB-dependent receptor-like beta-barrel" evidence="11">
    <location>
        <begin position="403"/>
        <end position="861"/>
    </location>
</feature>
<dbReference type="SUPFAM" id="SSF56935">
    <property type="entry name" value="Porins"/>
    <property type="match status" value="1"/>
</dbReference>
<evidence type="ECO:0000256" key="8">
    <source>
        <dbReference type="PROSITE-ProRule" id="PRU01360"/>
    </source>
</evidence>
<dbReference type="Gene3D" id="2.40.170.20">
    <property type="entry name" value="TonB-dependent receptor, beta-barrel domain"/>
    <property type="match status" value="1"/>
</dbReference>
<comment type="similarity">
    <text evidence="8 9">Belongs to the TonB-dependent receptor family.</text>
</comment>
<gene>
    <name evidence="13" type="ordered locus">Phep_4131</name>
</gene>
<keyword evidence="10" id="KW-0732">Signal</keyword>
<dbReference type="InterPro" id="IPR039426">
    <property type="entry name" value="TonB-dep_rcpt-like"/>
</dbReference>
<keyword evidence="7 8" id="KW-0998">Cell outer membrane</keyword>
<evidence type="ECO:0000256" key="2">
    <source>
        <dbReference type="ARBA" id="ARBA00022448"/>
    </source>
</evidence>
<dbReference type="SUPFAM" id="SSF49464">
    <property type="entry name" value="Carboxypeptidase regulatory domain-like"/>
    <property type="match status" value="1"/>
</dbReference>
<dbReference type="AlphaFoldDB" id="C6XWN3"/>
<dbReference type="KEGG" id="phe:Phep_4131"/>
<feature type="signal peptide" evidence="10">
    <location>
        <begin position="1"/>
        <end position="21"/>
    </location>
</feature>
<feature type="domain" description="TonB-dependent receptor plug" evidence="12">
    <location>
        <begin position="120"/>
        <end position="244"/>
    </location>
</feature>
<dbReference type="Gene3D" id="2.170.130.10">
    <property type="entry name" value="TonB-dependent receptor, plug domain"/>
    <property type="match status" value="1"/>
</dbReference>
<dbReference type="InterPro" id="IPR008969">
    <property type="entry name" value="CarboxyPept-like_regulatory"/>
</dbReference>
<dbReference type="Proteomes" id="UP000000852">
    <property type="component" value="Chromosome"/>
</dbReference>
<keyword evidence="5 9" id="KW-0798">TonB box</keyword>
<evidence type="ECO:0000259" key="12">
    <source>
        <dbReference type="Pfam" id="PF07715"/>
    </source>
</evidence>
<keyword evidence="13" id="KW-0675">Receptor</keyword>
<comment type="subcellular location">
    <subcellularLocation>
        <location evidence="1 8">Cell outer membrane</location>
        <topology evidence="1 8">Multi-pass membrane protein</topology>
    </subcellularLocation>
</comment>
<dbReference type="Pfam" id="PF07715">
    <property type="entry name" value="Plug"/>
    <property type="match status" value="1"/>
</dbReference>
<evidence type="ECO:0000256" key="5">
    <source>
        <dbReference type="ARBA" id="ARBA00023077"/>
    </source>
</evidence>
<dbReference type="InterPro" id="IPR036942">
    <property type="entry name" value="Beta-barrel_TonB_sf"/>
</dbReference>
<dbReference type="GO" id="GO:0009279">
    <property type="term" value="C:cell outer membrane"/>
    <property type="evidence" value="ECO:0007669"/>
    <property type="project" value="UniProtKB-SubCell"/>
</dbReference>
<sequence length="1027" mass="112717">MKKKLLMLFMGTFLLVSHAMAQQITVSGKVTSSEDGGIVPGASVLIKGTKTATQTNSSGVYTIQTKAGDILVFSYIGLLPQERPVGGSSIINVVLSADSKGLNEVVVTAYGIERDSKSLGYSTPKVSGDEVSQTQRESFFSGLQGRVPGLSINPTSGDPGASSQIVLRGFVSVSGDNSPLIVVDGLPIDNSIINQTNDLIGGAPNRNSDYSNRAGDINPADIESYTILKGPEATALYGNLGASGAILITTKKAKAGKGSINYSTNFNVSSVVNMPEVQTKYNQGLNGIYASNTTVYGGPVYPEGTKLYNNFDAFFQNAISQQQNLSFEGGTEKYTYRWSNQYATFNGTVPNTNLDKFSSRLTAEGEIAPWLKLTTFFNYINSKNVKPTKGVSGYLSTLLRFPPRYDINYWQDELGNRVLRVADIYSEFDNPFWTAYKNTSTDETNRFMMNNTFRIRPTKWLNINVTMAADVSNTAGLQAFNGQSYAGSGSADDPALGRITTYDRKTRILNGSVVASANHKIGNFSTTFVLGGNIGDNYINTNSIYGEKMYDPNFYSINNTLPTTQRARNSINNYRTVGAFAQAVLGYNSLVYLTLSGRVDGASRLMPNDPYFAYPSASFAFNFTDLKYFKEIDWITGGKLRASVGITGKEPWRTYAVLTNLTPRTSSGGGFSYDYNGGNRKLKPETTINWETGFDLKMFKDRLSLDFTYYRLLSKDQIIQPRISYATGYVLRMLNGGEVRNQGVEIQVMGTPIQRKDFGWDATFNFALNRGKVISIADELPELYDSDTWVLGGLRSAVFPGASMTAIGGIRFDRNNNGDILINPATGLPYTTGENYEVIGDRQPKFTFGITNNIRLKSFNLSFLWDFRIGGDIVNGTEYVNYTRGISTKTLDREEPRVVKGVLKDGLENTNNPTPNAIAVTPYLNSLYYTTNVSAEMFVEKNINTIRLRDISLSYVIPKTVFKRLPFLQSASVFVTLTDVVLFTNYSGMDPESNSNNASLGGAGGMGIDYYNMGRPLTANFGLKLKL</sequence>
<keyword evidence="6 8" id="KW-0472">Membrane</keyword>
<keyword evidence="4 8" id="KW-0812">Transmembrane</keyword>
<evidence type="ECO:0000256" key="6">
    <source>
        <dbReference type="ARBA" id="ARBA00023136"/>
    </source>
</evidence>
<dbReference type="InterPro" id="IPR012910">
    <property type="entry name" value="Plug_dom"/>
</dbReference>
<dbReference type="EMBL" id="CP001681">
    <property type="protein sequence ID" value="ACU06322.1"/>
    <property type="molecule type" value="Genomic_DNA"/>
</dbReference>
<dbReference type="Pfam" id="PF13715">
    <property type="entry name" value="CarbopepD_reg_2"/>
    <property type="match status" value="1"/>
</dbReference>
<evidence type="ECO:0000313" key="14">
    <source>
        <dbReference type="Proteomes" id="UP000000852"/>
    </source>
</evidence>
<evidence type="ECO:0000256" key="1">
    <source>
        <dbReference type="ARBA" id="ARBA00004571"/>
    </source>
</evidence>
<dbReference type="NCBIfam" id="TIGR04056">
    <property type="entry name" value="OMP_RagA_SusC"/>
    <property type="match status" value="1"/>
</dbReference>
<keyword evidence="14" id="KW-1185">Reference proteome</keyword>
<protein>
    <submittedName>
        <fullName evidence="13">TonB-dependent receptor plug</fullName>
    </submittedName>
</protein>
<dbReference type="InterPro" id="IPR000531">
    <property type="entry name" value="Beta-barrel_TonB"/>
</dbReference>
<reference evidence="13 14" key="1">
    <citation type="journal article" date="2009" name="Stand. Genomic Sci.">
        <title>Complete genome sequence of Pedobacter heparinus type strain (HIM 762-3).</title>
        <authorList>
            <person name="Han C."/>
            <person name="Spring S."/>
            <person name="Lapidus A."/>
            <person name="Del Rio T.G."/>
            <person name="Tice H."/>
            <person name="Copeland A."/>
            <person name="Cheng J.F."/>
            <person name="Lucas S."/>
            <person name="Chen F."/>
            <person name="Nolan M."/>
            <person name="Bruce D."/>
            <person name="Goodwin L."/>
            <person name="Pitluck S."/>
            <person name="Ivanova N."/>
            <person name="Mavromatis K."/>
            <person name="Mikhailova N."/>
            <person name="Pati A."/>
            <person name="Chen A."/>
            <person name="Palaniappan K."/>
            <person name="Land M."/>
            <person name="Hauser L."/>
            <person name="Chang Y.J."/>
            <person name="Jeffries C.C."/>
            <person name="Saunders E."/>
            <person name="Chertkov O."/>
            <person name="Brettin T."/>
            <person name="Goker M."/>
            <person name="Rohde M."/>
            <person name="Bristow J."/>
            <person name="Eisen J.A."/>
            <person name="Markowitz V."/>
            <person name="Hugenholtz P."/>
            <person name="Kyrpides N.C."/>
            <person name="Klenk H.P."/>
            <person name="Detter J.C."/>
        </authorList>
    </citation>
    <scope>NUCLEOTIDE SEQUENCE [LARGE SCALE GENOMIC DNA]</scope>
    <source>
        <strain evidence="14">ATCC 13125 / DSM 2366 / CIP 104194 / JCM 7457 / NBRC 12017 / NCIMB 9290 / NRRL B-14731 / HIM 762-3</strain>
    </source>
</reference>
<dbReference type="InterPro" id="IPR037066">
    <property type="entry name" value="Plug_dom_sf"/>
</dbReference>
<dbReference type="HOGENOM" id="CLU_004317_2_1_10"/>
<evidence type="ECO:0000259" key="11">
    <source>
        <dbReference type="Pfam" id="PF00593"/>
    </source>
</evidence>
<dbReference type="Pfam" id="PF00593">
    <property type="entry name" value="TonB_dep_Rec_b-barrel"/>
    <property type="match status" value="1"/>
</dbReference>
<feature type="chain" id="PRO_5002973359" evidence="10">
    <location>
        <begin position="22"/>
        <end position="1027"/>
    </location>
</feature>
<keyword evidence="2 8" id="KW-0813">Transport</keyword>